<keyword evidence="9" id="KW-1185">Reference proteome</keyword>
<dbReference type="InterPro" id="IPR002126">
    <property type="entry name" value="Cadherin-like_dom"/>
</dbReference>
<dbReference type="AlphaFoldDB" id="A0A7K9AGS7"/>
<protein>
    <submittedName>
        <fullName evidence="8">PCDA1 protein</fullName>
    </submittedName>
</protein>
<dbReference type="EMBL" id="VWZG01014841">
    <property type="protein sequence ID" value="NXG26695.1"/>
    <property type="molecule type" value="Genomic_DNA"/>
</dbReference>
<dbReference type="InterPro" id="IPR050174">
    <property type="entry name" value="Protocadherin/Cadherin-CA"/>
</dbReference>
<dbReference type="PROSITE" id="PS50268">
    <property type="entry name" value="CADHERIN_2"/>
    <property type="match status" value="1"/>
</dbReference>
<name>A0A7K9AGS7_9PASS</name>
<dbReference type="SMART" id="SM00112">
    <property type="entry name" value="CA"/>
    <property type="match status" value="1"/>
</dbReference>
<feature type="domain" description="Cadherin" evidence="7">
    <location>
        <begin position="1"/>
        <end position="67"/>
    </location>
</feature>
<keyword evidence="6" id="KW-0106">Calcium</keyword>
<proteinExistence type="predicted"/>
<accession>A0A7K9AGS7</accession>
<keyword evidence="2" id="KW-0812">Transmembrane</keyword>
<comment type="subcellular location">
    <subcellularLocation>
        <location evidence="1">Membrane</location>
        <topology evidence="1">Single-pass membrane protein</topology>
    </subcellularLocation>
</comment>
<keyword evidence="4" id="KW-0472">Membrane</keyword>
<evidence type="ECO:0000256" key="2">
    <source>
        <dbReference type="ARBA" id="ARBA00022692"/>
    </source>
</evidence>
<keyword evidence="5" id="KW-0325">Glycoprotein</keyword>
<feature type="non-terminal residue" evidence="8">
    <location>
        <position position="67"/>
    </location>
</feature>
<evidence type="ECO:0000259" key="7">
    <source>
        <dbReference type="PROSITE" id="PS50268"/>
    </source>
</evidence>
<dbReference type="GO" id="GO:0005886">
    <property type="term" value="C:plasma membrane"/>
    <property type="evidence" value="ECO:0007669"/>
    <property type="project" value="TreeGrafter"/>
</dbReference>
<dbReference type="PANTHER" id="PTHR24028">
    <property type="entry name" value="CADHERIN-87A"/>
    <property type="match status" value="1"/>
</dbReference>
<sequence length="67" mass="7223">VIYEIDSIFPSSASDIFSIDGNSGEIRLAEALDFEAVTIYNVHVKATDKGMPPLSGHCKVVVEVLDV</sequence>
<gene>
    <name evidence="8" type="primary">Pcdha1</name>
    <name evidence="8" type="ORF">GRAVAR_R15638</name>
</gene>
<dbReference type="GO" id="GO:0007156">
    <property type="term" value="P:homophilic cell adhesion via plasma membrane adhesion molecules"/>
    <property type="evidence" value="ECO:0007669"/>
    <property type="project" value="InterPro"/>
</dbReference>
<dbReference type="GO" id="GO:0005509">
    <property type="term" value="F:calcium ion binding"/>
    <property type="evidence" value="ECO:0007669"/>
    <property type="project" value="UniProtKB-UniRule"/>
</dbReference>
<evidence type="ECO:0000256" key="1">
    <source>
        <dbReference type="ARBA" id="ARBA00004167"/>
    </source>
</evidence>
<comment type="caution">
    <text evidence="8">The sequence shown here is derived from an EMBL/GenBank/DDBJ whole genome shotgun (WGS) entry which is preliminary data.</text>
</comment>
<evidence type="ECO:0000256" key="5">
    <source>
        <dbReference type="ARBA" id="ARBA00023180"/>
    </source>
</evidence>
<dbReference type="Gene3D" id="2.60.40.60">
    <property type="entry name" value="Cadherins"/>
    <property type="match status" value="1"/>
</dbReference>
<evidence type="ECO:0000313" key="8">
    <source>
        <dbReference type="EMBL" id="NXG26695.1"/>
    </source>
</evidence>
<feature type="non-terminal residue" evidence="8">
    <location>
        <position position="1"/>
    </location>
</feature>
<dbReference type="CDD" id="cd11304">
    <property type="entry name" value="Cadherin_repeat"/>
    <property type="match status" value="1"/>
</dbReference>
<evidence type="ECO:0000256" key="3">
    <source>
        <dbReference type="ARBA" id="ARBA00022989"/>
    </source>
</evidence>
<dbReference type="Pfam" id="PF00028">
    <property type="entry name" value="Cadherin"/>
    <property type="match status" value="1"/>
</dbReference>
<dbReference type="SUPFAM" id="SSF49313">
    <property type="entry name" value="Cadherin-like"/>
    <property type="match status" value="1"/>
</dbReference>
<dbReference type="Proteomes" id="UP000591535">
    <property type="component" value="Unassembled WGS sequence"/>
</dbReference>
<reference evidence="8 9" key="1">
    <citation type="submission" date="2019-09" db="EMBL/GenBank/DDBJ databases">
        <title>Bird 10,000 Genomes (B10K) Project - Family phase.</title>
        <authorList>
            <person name="Zhang G."/>
        </authorList>
    </citation>
    <scope>NUCLEOTIDE SEQUENCE [LARGE SCALE GENOMIC DNA]</scope>
    <source>
        <strain evidence="8">B10K-DU-001-02</strain>
        <tissue evidence="8">Muscle</tissue>
    </source>
</reference>
<keyword evidence="3" id="KW-1133">Transmembrane helix</keyword>
<evidence type="ECO:0000313" key="9">
    <source>
        <dbReference type="Proteomes" id="UP000591535"/>
    </source>
</evidence>
<evidence type="ECO:0000256" key="6">
    <source>
        <dbReference type="PROSITE-ProRule" id="PRU00043"/>
    </source>
</evidence>
<dbReference type="PANTHER" id="PTHR24028:SF133">
    <property type="entry name" value="PROTOCADHERIN ALPHA-4"/>
    <property type="match status" value="1"/>
</dbReference>
<dbReference type="InterPro" id="IPR015919">
    <property type="entry name" value="Cadherin-like_sf"/>
</dbReference>
<evidence type="ECO:0000256" key="4">
    <source>
        <dbReference type="ARBA" id="ARBA00023136"/>
    </source>
</evidence>
<organism evidence="8 9">
    <name type="scientific">Grallaria varia</name>
    <name type="common">variegated antpitta</name>
    <dbReference type="NCBI Taxonomy" id="117165"/>
    <lineage>
        <taxon>Eukaryota</taxon>
        <taxon>Metazoa</taxon>
        <taxon>Chordata</taxon>
        <taxon>Craniata</taxon>
        <taxon>Vertebrata</taxon>
        <taxon>Euteleostomi</taxon>
        <taxon>Archelosauria</taxon>
        <taxon>Archosauria</taxon>
        <taxon>Dinosauria</taxon>
        <taxon>Saurischia</taxon>
        <taxon>Theropoda</taxon>
        <taxon>Coelurosauria</taxon>
        <taxon>Aves</taxon>
        <taxon>Neognathae</taxon>
        <taxon>Neoaves</taxon>
        <taxon>Telluraves</taxon>
        <taxon>Australaves</taxon>
        <taxon>Passeriformes</taxon>
        <taxon>Formicariidae</taxon>
        <taxon>Grallaria</taxon>
    </lineage>
</organism>